<feature type="compositionally biased region" description="Gly residues" evidence="1">
    <location>
        <begin position="18"/>
        <end position="34"/>
    </location>
</feature>
<reference evidence="4" key="1">
    <citation type="journal article" date="2019" name="Int. J. Syst. Evol. Microbiol.">
        <title>The Global Catalogue of Microorganisms (GCM) 10K type strain sequencing project: providing services to taxonomists for standard genome sequencing and annotation.</title>
        <authorList>
            <consortium name="The Broad Institute Genomics Platform"/>
            <consortium name="The Broad Institute Genome Sequencing Center for Infectious Disease"/>
            <person name="Wu L."/>
            <person name="Ma J."/>
        </authorList>
    </citation>
    <scope>NUCLEOTIDE SEQUENCE [LARGE SCALE GENOMIC DNA]</scope>
    <source>
        <strain evidence="4">CGMCC 1.12192</strain>
    </source>
</reference>
<evidence type="ECO:0000256" key="2">
    <source>
        <dbReference type="SAM" id="Phobius"/>
    </source>
</evidence>
<name>A0ABV9R628_9MICO</name>
<accession>A0ABV9R628</accession>
<evidence type="ECO:0000313" key="3">
    <source>
        <dbReference type="EMBL" id="MFC4827810.1"/>
    </source>
</evidence>
<comment type="caution">
    <text evidence="3">The sequence shown here is derived from an EMBL/GenBank/DDBJ whole genome shotgun (WGS) entry which is preliminary data.</text>
</comment>
<sequence>MSDENTIRTHAATSTGSEGNGTSGNGTSGTGTSGGAATMPPTAPVGAESVGTGSTTTSTRTGGRRSAPAGPGEEIDSGDREAVDSVGATTESPVGKIAGAAADAAKQAGAKLKEAAQQADLDEFADQAKRVTSDWTQRIRDEYERRPGVVIGVAVGAAVLLGAIVRGLGRRR</sequence>
<keyword evidence="4" id="KW-1185">Reference proteome</keyword>
<keyword evidence="2" id="KW-0472">Membrane</keyword>
<feature type="transmembrane region" description="Helical" evidence="2">
    <location>
        <begin position="148"/>
        <end position="169"/>
    </location>
</feature>
<evidence type="ECO:0000313" key="4">
    <source>
        <dbReference type="Proteomes" id="UP001595960"/>
    </source>
</evidence>
<gene>
    <name evidence="3" type="ORF">ACFPER_03350</name>
</gene>
<keyword evidence="2" id="KW-0812">Transmembrane</keyword>
<feature type="compositionally biased region" description="Low complexity" evidence="1">
    <location>
        <begin position="51"/>
        <end position="66"/>
    </location>
</feature>
<evidence type="ECO:0008006" key="5">
    <source>
        <dbReference type="Google" id="ProtNLM"/>
    </source>
</evidence>
<dbReference type="EMBL" id="JBHSJC010000001">
    <property type="protein sequence ID" value="MFC4827810.1"/>
    <property type="molecule type" value="Genomic_DNA"/>
</dbReference>
<dbReference type="RefSeq" id="WP_204395906.1">
    <property type="nucleotide sequence ID" value="NZ_JAFBBW010000001.1"/>
</dbReference>
<proteinExistence type="predicted"/>
<keyword evidence="2" id="KW-1133">Transmembrane helix</keyword>
<protein>
    <recommendedName>
        <fullName evidence="5">DUF3618 domain-containing protein</fullName>
    </recommendedName>
</protein>
<dbReference type="Proteomes" id="UP001595960">
    <property type="component" value="Unassembled WGS sequence"/>
</dbReference>
<feature type="region of interest" description="Disordered" evidence="1">
    <location>
        <begin position="1"/>
        <end position="92"/>
    </location>
</feature>
<evidence type="ECO:0000256" key="1">
    <source>
        <dbReference type="SAM" id="MobiDB-lite"/>
    </source>
</evidence>
<organism evidence="3 4">
    <name type="scientific">Agromyces aurantiacus</name>
    <dbReference type="NCBI Taxonomy" id="165814"/>
    <lineage>
        <taxon>Bacteria</taxon>
        <taxon>Bacillati</taxon>
        <taxon>Actinomycetota</taxon>
        <taxon>Actinomycetes</taxon>
        <taxon>Micrococcales</taxon>
        <taxon>Microbacteriaceae</taxon>
        <taxon>Agromyces</taxon>
    </lineage>
</organism>